<proteinExistence type="predicted"/>
<accession>A0A0G4FXZ2</accession>
<dbReference type="Gene3D" id="2.102.10.10">
    <property type="entry name" value="Rieske [2Fe-2S] iron-sulphur domain"/>
    <property type="match status" value="1"/>
</dbReference>
<dbReference type="PANTHER" id="PTHR21496:SF23">
    <property type="entry name" value="3-PHENYLPROPIONATE_CINNAMIC ACID DIOXYGENASE FERREDOXIN SUBUNIT"/>
    <property type="match status" value="1"/>
</dbReference>
<reference evidence="8 9" key="1">
    <citation type="submission" date="2014-11" db="EMBL/GenBank/DDBJ databases">
        <authorList>
            <person name="Zhu J."/>
            <person name="Qi W."/>
            <person name="Song R."/>
        </authorList>
    </citation>
    <scope>NUCLEOTIDE SEQUENCE [LARGE SCALE GENOMIC DNA]</scope>
</reference>
<dbReference type="InterPro" id="IPR036922">
    <property type="entry name" value="Rieske_2Fe-2S_sf"/>
</dbReference>
<dbReference type="PANTHER" id="PTHR21496">
    <property type="entry name" value="FERREDOXIN-RELATED"/>
    <property type="match status" value="1"/>
</dbReference>
<organism evidence="8 9">
    <name type="scientific">Vitrella brassicaformis (strain CCMP3155)</name>
    <dbReference type="NCBI Taxonomy" id="1169540"/>
    <lineage>
        <taxon>Eukaryota</taxon>
        <taxon>Sar</taxon>
        <taxon>Alveolata</taxon>
        <taxon>Colpodellida</taxon>
        <taxon>Vitrellaceae</taxon>
        <taxon>Vitrella</taxon>
    </lineage>
</organism>
<sequence>MQGIAKDPRPQISLSISPLRALLAKIHPATMKPIVLTVLSAAVVTGFVIPSPRSPSSGDASNLYTKRRRRSSDRLSRMDAIVGAQPAVKQEWKSVLEVDEIAPGDLMPIEVNGLKLLLVAEAKDGTIYCVGNASPPLGTPLEEGEVKDGKVICPNYRTAFDLSTGEVVGEWCPFPPVIGFLTGKLSPQRPLNTFPVRQQGKMIQVQVDVMAKANFERKYWKGLLDAQGKADGGYY</sequence>
<dbReference type="PROSITE" id="PS51296">
    <property type="entry name" value="RIESKE"/>
    <property type="match status" value="1"/>
</dbReference>
<evidence type="ECO:0000256" key="2">
    <source>
        <dbReference type="ARBA" id="ARBA00022723"/>
    </source>
</evidence>
<dbReference type="AlphaFoldDB" id="A0A0G4FXZ2"/>
<dbReference type="STRING" id="1169540.A0A0G4FXZ2"/>
<evidence type="ECO:0000256" key="6">
    <source>
        <dbReference type="ARBA" id="ARBA00023063"/>
    </source>
</evidence>
<dbReference type="Pfam" id="PF13806">
    <property type="entry name" value="Rieske_2"/>
    <property type="match status" value="1"/>
</dbReference>
<dbReference type="GO" id="GO:0051537">
    <property type="term" value="F:2 iron, 2 sulfur cluster binding"/>
    <property type="evidence" value="ECO:0007669"/>
    <property type="project" value="UniProtKB-KW"/>
</dbReference>
<dbReference type="InterPro" id="IPR017941">
    <property type="entry name" value="Rieske_2Fe-2S"/>
</dbReference>
<evidence type="ECO:0000256" key="1">
    <source>
        <dbReference type="ARBA" id="ARBA00022714"/>
    </source>
</evidence>
<dbReference type="PhylomeDB" id="A0A0G4FXZ2"/>
<dbReference type="VEuPathDB" id="CryptoDB:Vbra_16427"/>
<keyword evidence="4" id="KW-0408">Iron</keyword>
<dbReference type="GO" id="GO:0008942">
    <property type="term" value="F:nitrite reductase [NAD(P)H] activity"/>
    <property type="evidence" value="ECO:0007669"/>
    <property type="project" value="InterPro"/>
</dbReference>
<keyword evidence="2" id="KW-0479">Metal-binding</keyword>
<keyword evidence="9" id="KW-1185">Reference proteome</keyword>
<evidence type="ECO:0000256" key="3">
    <source>
        <dbReference type="ARBA" id="ARBA00023002"/>
    </source>
</evidence>
<evidence type="ECO:0000256" key="5">
    <source>
        <dbReference type="ARBA" id="ARBA00023014"/>
    </source>
</evidence>
<evidence type="ECO:0000313" key="9">
    <source>
        <dbReference type="Proteomes" id="UP000041254"/>
    </source>
</evidence>
<dbReference type="SUPFAM" id="SSF50022">
    <property type="entry name" value="ISP domain"/>
    <property type="match status" value="1"/>
</dbReference>
<dbReference type="InParanoid" id="A0A0G4FXZ2"/>
<dbReference type="InterPro" id="IPR012748">
    <property type="entry name" value="Rieske-like_NirD"/>
</dbReference>
<protein>
    <recommendedName>
        <fullName evidence="7">Rieske domain-containing protein</fullName>
    </recommendedName>
</protein>
<name>A0A0G4FXZ2_VITBC</name>
<dbReference type="CDD" id="cd03467">
    <property type="entry name" value="Rieske"/>
    <property type="match status" value="1"/>
</dbReference>
<dbReference type="Proteomes" id="UP000041254">
    <property type="component" value="Unassembled WGS sequence"/>
</dbReference>
<keyword evidence="6" id="KW-0534">Nitrate assimilation</keyword>
<keyword evidence="5" id="KW-0411">Iron-sulfur</keyword>
<dbReference type="OrthoDB" id="419161at2759"/>
<evidence type="ECO:0000256" key="4">
    <source>
        <dbReference type="ARBA" id="ARBA00023004"/>
    </source>
</evidence>
<dbReference type="GO" id="GO:0042128">
    <property type="term" value="P:nitrate assimilation"/>
    <property type="evidence" value="ECO:0007669"/>
    <property type="project" value="UniProtKB-KW"/>
</dbReference>
<evidence type="ECO:0000313" key="8">
    <source>
        <dbReference type="EMBL" id="CEM20302.1"/>
    </source>
</evidence>
<keyword evidence="1" id="KW-0001">2Fe-2S</keyword>
<keyword evidence="3" id="KW-0560">Oxidoreductase</keyword>
<feature type="domain" description="Rieske" evidence="7">
    <location>
        <begin position="93"/>
        <end position="205"/>
    </location>
</feature>
<evidence type="ECO:0000259" key="7">
    <source>
        <dbReference type="PROSITE" id="PS51296"/>
    </source>
</evidence>
<dbReference type="GO" id="GO:0046872">
    <property type="term" value="F:metal ion binding"/>
    <property type="evidence" value="ECO:0007669"/>
    <property type="project" value="UniProtKB-KW"/>
</dbReference>
<gene>
    <name evidence="8" type="ORF">Vbra_16427</name>
</gene>
<dbReference type="EMBL" id="CDMY01000524">
    <property type="protein sequence ID" value="CEM20302.1"/>
    <property type="molecule type" value="Genomic_DNA"/>
</dbReference>